<evidence type="ECO:0000313" key="3">
    <source>
        <dbReference type="EMBL" id="MFI7586264.1"/>
    </source>
</evidence>
<organism evidence="3 4">
    <name type="scientific">Spongisporangium articulatum</name>
    <dbReference type="NCBI Taxonomy" id="3362603"/>
    <lineage>
        <taxon>Bacteria</taxon>
        <taxon>Bacillati</taxon>
        <taxon>Actinomycetota</taxon>
        <taxon>Actinomycetes</taxon>
        <taxon>Kineosporiales</taxon>
        <taxon>Kineosporiaceae</taxon>
        <taxon>Spongisporangium</taxon>
    </lineage>
</organism>
<proteinExistence type="predicted"/>
<gene>
    <name evidence="3" type="ORF">ACIB24_04245</name>
</gene>
<feature type="region of interest" description="Disordered" evidence="1">
    <location>
        <begin position="86"/>
        <end position="124"/>
    </location>
</feature>
<evidence type="ECO:0000313" key="4">
    <source>
        <dbReference type="Proteomes" id="UP001612915"/>
    </source>
</evidence>
<sequence length="124" mass="13898">MNTHLGAAGTLAAALTIITLGYLLWYLLLCWIKPFGVCWRCGGDGELVTWLGTFVGYGRGKRTCTRCHHTGRRLRIGRKIINHFRGIRTEAHRATDARTGPRAPGQHRPGTTPPNHDRNERGQR</sequence>
<feature type="compositionally biased region" description="Basic and acidic residues" evidence="1">
    <location>
        <begin position="115"/>
        <end position="124"/>
    </location>
</feature>
<keyword evidence="4" id="KW-1185">Reference proteome</keyword>
<evidence type="ECO:0000256" key="1">
    <source>
        <dbReference type="SAM" id="MobiDB-lite"/>
    </source>
</evidence>
<keyword evidence="2" id="KW-0472">Membrane</keyword>
<accession>A0ABW8AIS8</accession>
<keyword evidence="2" id="KW-0812">Transmembrane</keyword>
<dbReference type="Proteomes" id="UP001612915">
    <property type="component" value="Unassembled WGS sequence"/>
</dbReference>
<protein>
    <submittedName>
        <fullName evidence="3">Uncharacterized protein</fullName>
    </submittedName>
</protein>
<keyword evidence="2" id="KW-1133">Transmembrane helix</keyword>
<name>A0ABW8AIS8_9ACTN</name>
<comment type="caution">
    <text evidence="3">The sequence shown here is derived from an EMBL/GenBank/DDBJ whole genome shotgun (WGS) entry which is preliminary data.</text>
</comment>
<reference evidence="3 4" key="1">
    <citation type="submission" date="2024-10" db="EMBL/GenBank/DDBJ databases">
        <title>The Natural Products Discovery Center: Release of the First 8490 Sequenced Strains for Exploring Actinobacteria Biosynthetic Diversity.</title>
        <authorList>
            <person name="Kalkreuter E."/>
            <person name="Kautsar S.A."/>
            <person name="Yang D."/>
            <person name="Bader C.D."/>
            <person name="Teijaro C.N."/>
            <person name="Fluegel L."/>
            <person name="Davis C.M."/>
            <person name="Simpson J.R."/>
            <person name="Lauterbach L."/>
            <person name="Steele A.D."/>
            <person name="Gui C."/>
            <person name="Meng S."/>
            <person name="Li G."/>
            <person name="Viehrig K."/>
            <person name="Ye F."/>
            <person name="Su P."/>
            <person name="Kiefer A.F."/>
            <person name="Nichols A."/>
            <person name="Cepeda A.J."/>
            <person name="Yan W."/>
            <person name="Fan B."/>
            <person name="Jiang Y."/>
            <person name="Adhikari A."/>
            <person name="Zheng C.-J."/>
            <person name="Schuster L."/>
            <person name="Cowan T.M."/>
            <person name="Smanski M.J."/>
            <person name="Chevrette M.G."/>
            <person name="De Carvalho L.P.S."/>
            <person name="Shen B."/>
        </authorList>
    </citation>
    <scope>NUCLEOTIDE SEQUENCE [LARGE SCALE GENOMIC DNA]</scope>
    <source>
        <strain evidence="3 4">NPDC049639</strain>
    </source>
</reference>
<evidence type="ECO:0000256" key="2">
    <source>
        <dbReference type="SAM" id="Phobius"/>
    </source>
</evidence>
<feature type="compositionally biased region" description="Basic and acidic residues" evidence="1">
    <location>
        <begin position="87"/>
        <end position="96"/>
    </location>
</feature>
<dbReference type="EMBL" id="JBITLV010000001">
    <property type="protein sequence ID" value="MFI7586264.1"/>
    <property type="molecule type" value="Genomic_DNA"/>
</dbReference>
<feature type="transmembrane region" description="Helical" evidence="2">
    <location>
        <begin position="12"/>
        <end position="32"/>
    </location>
</feature>
<dbReference type="RefSeq" id="WP_398275603.1">
    <property type="nucleotide sequence ID" value="NZ_JBITLV010000001.1"/>
</dbReference>